<keyword evidence="2" id="KW-1185">Reference proteome</keyword>
<organism evidence="1 2">
    <name type="scientific">Bambusicola thoracicus</name>
    <name type="common">Chinese bamboo-partridge</name>
    <name type="synonym">Perdix thoracica</name>
    <dbReference type="NCBI Taxonomy" id="9083"/>
    <lineage>
        <taxon>Eukaryota</taxon>
        <taxon>Metazoa</taxon>
        <taxon>Chordata</taxon>
        <taxon>Craniata</taxon>
        <taxon>Vertebrata</taxon>
        <taxon>Euteleostomi</taxon>
        <taxon>Archelosauria</taxon>
        <taxon>Archosauria</taxon>
        <taxon>Dinosauria</taxon>
        <taxon>Saurischia</taxon>
        <taxon>Theropoda</taxon>
        <taxon>Coelurosauria</taxon>
        <taxon>Aves</taxon>
        <taxon>Neognathae</taxon>
        <taxon>Galloanserae</taxon>
        <taxon>Galliformes</taxon>
        <taxon>Phasianidae</taxon>
        <taxon>Perdicinae</taxon>
        <taxon>Bambusicola</taxon>
    </lineage>
</organism>
<accession>A0A2P4SIL1</accession>
<dbReference type="OrthoDB" id="9293060at2759"/>
<evidence type="ECO:0000313" key="2">
    <source>
        <dbReference type="Proteomes" id="UP000237246"/>
    </source>
</evidence>
<comment type="caution">
    <text evidence="1">The sequence shown here is derived from an EMBL/GenBank/DDBJ whole genome shotgun (WGS) entry which is preliminary data.</text>
</comment>
<evidence type="ECO:0000313" key="1">
    <source>
        <dbReference type="EMBL" id="POI23928.1"/>
    </source>
</evidence>
<protein>
    <submittedName>
        <fullName evidence="1">Uncharacterized protein</fullName>
    </submittedName>
</protein>
<sequence>MSPSSVEMTCCCLRGFFLGEAPGGKSLGGIERLLASNAKDGETVLVVNGGTADTGRIMSIGSTSSLIFISGTTGPSTAESAPVMVAGGAGAATIVVEVGGAAGTAPGMVDRAAAGCEVGLAAAMMVGMAEGGCWEEGGTAMVGCSLPWLDTASIDTVTGVAMDT</sequence>
<reference evidence="1 2" key="1">
    <citation type="submission" date="2018-01" db="EMBL/GenBank/DDBJ databases">
        <title>Comparison of the Chinese Bamboo Partridge and Red Junglefowl genome sequences highlights the importance of demography in genome evolution.</title>
        <authorList>
            <person name="Tiley G.P."/>
            <person name="Kimball R.T."/>
            <person name="Braun E.L."/>
            <person name="Burleigh J.G."/>
        </authorList>
    </citation>
    <scope>NUCLEOTIDE SEQUENCE [LARGE SCALE GENOMIC DNA]</scope>
    <source>
        <strain evidence="1">RTK389</strain>
        <tissue evidence="1">Blood</tissue>
    </source>
</reference>
<proteinExistence type="predicted"/>
<dbReference type="AlphaFoldDB" id="A0A2P4SIL1"/>
<dbReference type="Proteomes" id="UP000237246">
    <property type="component" value="Unassembled WGS sequence"/>
</dbReference>
<dbReference type="EMBL" id="PPHD01045134">
    <property type="protein sequence ID" value="POI23928.1"/>
    <property type="molecule type" value="Genomic_DNA"/>
</dbReference>
<gene>
    <name evidence="1" type="ORF">CIB84_012324</name>
</gene>
<name>A0A2P4SIL1_BAMTH</name>